<keyword evidence="8" id="KW-1185">Reference proteome</keyword>
<keyword evidence="3" id="KW-0997">Cell inner membrane</keyword>
<evidence type="ECO:0000256" key="2">
    <source>
        <dbReference type="ARBA" id="ARBA00022475"/>
    </source>
</evidence>
<dbReference type="KEGG" id="nhy:JQS43_11960"/>
<dbReference type="PANTHER" id="PTHR30606">
    <property type="entry name" value="LIPID A BIOSYNTHESIS LAUROYL ACYLTRANSFERASE"/>
    <property type="match status" value="1"/>
</dbReference>
<dbReference type="CDD" id="cd07984">
    <property type="entry name" value="LPLAT_LABLAT-like"/>
    <property type="match status" value="1"/>
</dbReference>
<evidence type="ECO:0000313" key="8">
    <source>
        <dbReference type="Proteomes" id="UP000662857"/>
    </source>
</evidence>
<keyword evidence="2" id="KW-1003">Cell membrane</keyword>
<dbReference type="EMBL" id="CP070499">
    <property type="protein sequence ID" value="QSB17263.1"/>
    <property type="molecule type" value="Genomic_DNA"/>
</dbReference>
<evidence type="ECO:0000256" key="5">
    <source>
        <dbReference type="ARBA" id="ARBA00023136"/>
    </source>
</evidence>
<evidence type="ECO:0000256" key="4">
    <source>
        <dbReference type="ARBA" id="ARBA00022679"/>
    </source>
</evidence>
<proteinExistence type="predicted"/>
<dbReference type="PANTHER" id="PTHR30606:SF10">
    <property type="entry name" value="PHOSPHATIDYLINOSITOL MANNOSIDE ACYLTRANSFERASE"/>
    <property type="match status" value="1"/>
</dbReference>
<name>A0A895YPN6_9ACTN</name>
<evidence type="ECO:0000256" key="3">
    <source>
        <dbReference type="ARBA" id="ARBA00022519"/>
    </source>
</evidence>
<evidence type="ECO:0000256" key="6">
    <source>
        <dbReference type="ARBA" id="ARBA00023315"/>
    </source>
</evidence>
<dbReference type="NCBIfam" id="NF005919">
    <property type="entry name" value="PRK07920.1"/>
    <property type="match status" value="1"/>
</dbReference>
<organism evidence="7 8">
    <name type="scientific">Natronosporangium hydrolyticum</name>
    <dbReference type="NCBI Taxonomy" id="2811111"/>
    <lineage>
        <taxon>Bacteria</taxon>
        <taxon>Bacillati</taxon>
        <taxon>Actinomycetota</taxon>
        <taxon>Actinomycetes</taxon>
        <taxon>Micromonosporales</taxon>
        <taxon>Micromonosporaceae</taxon>
        <taxon>Natronosporangium</taxon>
    </lineage>
</organism>
<accession>A0A895YPN6</accession>
<gene>
    <name evidence="7" type="ORF">JQS43_11960</name>
</gene>
<keyword evidence="6 7" id="KW-0012">Acyltransferase</keyword>
<dbReference type="AlphaFoldDB" id="A0A895YPN6"/>
<reference evidence="7" key="1">
    <citation type="submission" date="2021-02" db="EMBL/GenBank/DDBJ databases">
        <title>Natrosporangium hydrolyticum gen. nov., sp. nov, a haloalkaliphilic actinobacterium from a soda solonchak soil.</title>
        <authorList>
            <person name="Sorokin D.Y."/>
            <person name="Khijniak T.V."/>
            <person name="Zakharycheva A.P."/>
            <person name="Boueva O.V."/>
            <person name="Ariskina E.V."/>
            <person name="Hahnke R.L."/>
            <person name="Bunk B."/>
            <person name="Sproer C."/>
            <person name="Schumann P."/>
            <person name="Evtushenko L.I."/>
            <person name="Kublanov I.V."/>
        </authorList>
    </citation>
    <scope>NUCLEOTIDE SEQUENCE</scope>
    <source>
        <strain evidence="7">DSM 106523</strain>
    </source>
</reference>
<protein>
    <submittedName>
        <fullName evidence="7">Phosphatidylinositol mannoside acyltransferase</fullName>
    </submittedName>
</protein>
<keyword evidence="4" id="KW-0808">Transferase</keyword>
<dbReference type="InterPro" id="IPR004960">
    <property type="entry name" value="LipA_acyltrans"/>
</dbReference>
<dbReference type="GO" id="GO:0005886">
    <property type="term" value="C:plasma membrane"/>
    <property type="evidence" value="ECO:0007669"/>
    <property type="project" value="UniProtKB-SubCell"/>
</dbReference>
<sequence length="305" mass="33639">MVEFGYAAGWRLVRGMPGSLARATFRTAADLAYLRRGPAVRRLDANLRRVVGPELPDSALDRLVRQGVRSYARYWLEAFRLPGQSPEQIRRGFRLTNQQLLADAIAAGKGVVVALPHAGNWDAAGAWVAAQGWSLTTVAERLRPEGLYERFVAYREGLGMKIIPLRGGERPPLELLEDRLRQGDVVPLLADRDLSTRGIDVTFFGGRTRMPAGPAILALRTGAPLFTVTMWYEPEAAYGELQGPLSPPATGPLDQRVRLLTQQVADQLAAGIAAHPADWHMLQRVWLDRPQQQVRSPDGSPAQRS</sequence>
<dbReference type="GO" id="GO:0009247">
    <property type="term" value="P:glycolipid biosynthetic process"/>
    <property type="evidence" value="ECO:0007669"/>
    <property type="project" value="UniProtKB-ARBA"/>
</dbReference>
<dbReference type="Pfam" id="PF03279">
    <property type="entry name" value="Lip_A_acyltrans"/>
    <property type="match status" value="1"/>
</dbReference>
<dbReference type="Proteomes" id="UP000662857">
    <property type="component" value="Chromosome"/>
</dbReference>
<evidence type="ECO:0000256" key="1">
    <source>
        <dbReference type="ARBA" id="ARBA00004533"/>
    </source>
</evidence>
<keyword evidence="5" id="KW-0472">Membrane</keyword>
<dbReference type="GO" id="GO:0016746">
    <property type="term" value="F:acyltransferase activity"/>
    <property type="evidence" value="ECO:0007669"/>
    <property type="project" value="UniProtKB-KW"/>
</dbReference>
<comment type="subcellular location">
    <subcellularLocation>
        <location evidence="1">Cell inner membrane</location>
    </subcellularLocation>
</comment>
<evidence type="ECO:0000313" key="7">
    <source>
        <dbReference type="EMBL" id="QSB17263.1"/>
    </source>
</evidence>